<accession>A0A287AQ35</accession>
<organism evidence="8 9">
    <name type="scientific">Sus scrofa</name>
    <name type="common">Pig</name>
    <dbReference type="NCBI Taxonomy" id="9823"/>
    <lineage>
        <taxon>Eukaryota</taxon>
        <taxon>Metazoa</taxon>
        <taxon>Chordata</taxon>
        <taxon>Craniata</taxon>
        <taxon>Vertebrata</taxon>
        <taxon>Euteleostomi</taxon>
        <taxon>Mammalia</taxon>
        <taxon>Eutheria</taxon>
        <taxon>Laurasiatheria</taxon>
        <taxon>Artiodactyla</taxon>
        <taxon>Suina</taxon>
        <taxon>Suidae</taxon>
        <taxon>Sus</taxon>
    </lineage>
</organism>
<dbReference type="AlphaFoldDB" id="A0A4X1VSM1"/>
<dbReference type="GeneID" id="100737370"/>
<evidence type="ECO:0000256" key="1">
    <source>
        <dbReference type="ARBA" id="ARBA00004167"/>
    </source>
</evidence>
<reference evidence="8" key="4">
    <citation type="submission" date="2025-09" db="UniProtKB">
        <authorList>
            <consortium name="Ensembl"/>
        </authorList>
    </citation>
    <scope>IDENTIFICATION</scope>
</reference>
<feature type="region of interest" description="Disordered" evidence="6">
    <location>
        <begin position="130"/>
        <end position="187"/>
    </location>
</feature>
<dbReference type="OrthoDB" id="8893098at2759"/>
<dbReference type="PANTHER" id="PTHR15296:SF2">
    <property type="entry name" value="SMALL INTEGRAL MEMBRANE PROTEIN 24"/>
    <property type="match status" value="1"/>
</dbReference>
<accession>A0A4X1VSM1</accession>
<reference evidence="8" key="3">
    <citation type="submission" date="2025-08" db="UniProtKB">
        <authorList>
            <consortium name="Ensembl"/>
        </authorList>
    </citation>
    <scope>IDENTIFICATION</scope>
</reference>
<keyword evidence="3 7" id="KW-1133">Transmembrane helix</keyword>
<proteinExistence type="inferred from homology"/>
<dbReference type="PaxDb" id="9823-ENSSSCP00000014328"/>
<dbReference type="PANTHER" id="PTHR15296">
    <property type="entry name" value="MEMBRANE-ASSOCIATED PROTEIN MAP17"/>
    <property type="match status" value="1"/>
</dbReference>
<dbReference type="GeneTree" id="ENSGT00940000154660"/>
<evidence type="ECO:0000256" key="5">
    <source>
        <dbReference type="ARBA" id="ARBA00049650"/>
    </source>
</evidence>
<dbReference type="Pfam" id="PF15807">
    <property type="entry name" value="MAP17"/>
    <property type="match status" value="1"/>
</dbReference>
<evidence type="ECO:0000256" key="3">
    <source>
        <dbReference type="ARBA" id="ARBA00022989"/>
    </source>
</evidence>
<feature type="compositionally biased region" description="Acidic residues" evidence="6">
    <location>
        <begin position="169"/>
        <end position="178"/>
    </location>
</feature>
<evidence type="ECO:0000256" key="7">
    <source>
        <dbReference type="SAM" id="Phobius"/>
    </source>
</evidence>
<comment type="subcellular location">
    <subcellularLocation>
        <location evidence="1">Membrane</location>
        <topology evidence="1">Single-pass membrane protein</topology>
    </subcellularLocation>
</comment>
<keyword evidence="2 7" id="KW-0812">Transmembrane</keyword>
<evidence type="ECO:0000256" key="6">
    <source>
        <dbReference type="SAM" id="MobiDB-lite"/>
    </source>
</evidence>
<keyword evidence="4 7" id="KW-0472">Membrane</keyword>
<evidence type="ECO:0000256" key="2">
    <source>
        <dbReference type="ARBA" id="ARBA00022692"/>
    </source>
</evidence>
<dbReference type="GO" id="GO:0016020">
    <property type="term" value="C:membrane"/>
    <property type="evidence" value="ECO:0007669"/>
    <property type="project" value="UniProtKB-SubCell"/>
</dbReference>
<evidence type="ECO:0000313" key="8">
    <source>
        <dbReference type="Ensembl" id="ENSSSCP00000046152.1"/>
    </source>
</evidence>
<dbReference type="ExpressionAtlas" id="A0A4X1VSM1">
    <property type="expression patterns" value="baseline and differential"/>
</dbReference>
<dbReference type="RefSeq" id="XP_020939782.1">
    <property type="nucleotide sequence ID" value="XM_021084123.1"/>
</dbReference>
<dbReference type="InterPro" id="IPR031627">
    <property type="entry name" value="PDZK1IP1/SMIM24"/>
</dbReference>
<sequence>MPTRWGTGRAPALDLLRLQTCLPPYQGLGRVSPGSDQDCALQHPGCWFLGAMGTLETLLLLSALLLSPAEAQQASEYRLKPWLVGLAAVVGFLFIVFVLMLTNRLWCSKERAEDEEGSILRMNTNPYENVDLSKEGKKEKKEKEKKTNNNKKAEDKKSKKKGESNLGLELEEKEEPQDEEKVKNTAM</sequence>
<dbReference type="Proteomes" id="UP000008227">
    <property type="component" value="Chromosome 2"/>
</dbReference>
<feature type="transmembrane region" description="Helical" evidence="7">
    <location>
        <begin position="81"/>
        <end position="101"/>
    </location>
</feature>
<dbReference type="CTD" id="284422"/>
<evidence type="ECO:0000313" key="9">
    <source>
        <dbReference type="Proteomes" id="UP000008227"/>
    </source>
</evidence>
<keyword evidence="9" id="KW-1185">Reference proteome</keyword>
<gene>
    <name evidence="8" type="primary">SMIM24</name>
</gene>
<dbReference type="Ensembl" id="ENSSSCT00000046435.3">
    <property type="protein sequence ID" value="ENSSSCP00000046152.1"/>
    <property type="gene ID" value="ENSSSCG00000038067.3"/>
</dbReference>
<evidence type="ECO:0000256" key="4">
    <source>
        <dbReference type="ARBA" id="ARBA00023136"/>
    </source>
</evidence>
<name>A0A4X1VSM1_PIG</name>
<feature type="transmembrane region" description="Helical" evidence="7">
    <location>
        <begin position="46"/>
        <end position="69"/>
    </location>
</feature>
<comment type="similarity">
    <text evidence="5">Belongs to the PDZK1-interacting protein 1/SMIM24 family.</text>
</comment>
<feature type="compositionally biased region" description="Basic and acidic residues" evidence="6">
    <location>
        <begin position="131"/>
        <end position="163"/>
    </location>
</feature>
<protein>
    <submittedName>
        <fullName evidence="8">Small integral membrane protein 24</fullName>
    </submittedName>
</protein>
<reference evidence="9" key="1">
    <citation type="submission" date="2009-11" db="EMBL/GenBank/DDBJ databases">
        <authorList>
            <consortium name="Porcine genome sequencing project"/>
        </authorList>
    </citation>
    <scope>NUCLEOTIDE SEQUENCE [LARGE SCALE GENOMIC DNA]</scope>
    <source>
        <strain evidence="9">Duroc</strain>
    </source>
</reference>
<reference evidence="8" key="2">
    <citation type="journal article" date="2020" name="Gigascience">
        <title>An improved pig reference genome sequence to enable pig genetics and genomics research.</title>
        <authorList>
            <person name="Warr A."/>
            <person name="Affara N."/>
            <person name="Aken B."/>
            <person name="Beiki H."/>
            <person name="Bickhart D.M."/>
            <person name="Billis K."/>
            <person name="Chow W."/>
            <person name="Eory L."/>
            <person name="Finlayson H.A."/>
            <person name="Flicek P."/>
            <person name="Giron C.G."/>
            <person name="Griffin D.K."/>
            <person name="Hall R."/>
            <person name="Hannum G."/>
            <person name="Hourlier T."/>
            <person name="Howe K."/>
            <person name="Hume D.A."/>
            <person name="Izuogu O."/>
            <person name="Kim K."/>
            <person name="Koren S."/>
            <person name="Liu H."/>
            <person name="Manchanda N."/>
            <person name="Martin F.J."/>
            <person name="Nonneman D.J."/>
            <person name="O'Connor R.E."/>
            <person name="Phillippy A.M."/>
            <person name="Rohrer G.A."/>
            <person name="Rosen B.D."/>
            <person name="Rund L.A."/>
            <person name="Sargent C.A."/>
            <person name="Schook L.B."/>
            <person name="Schroeder S.G."/>
            <person name="Schwartz A.S."/>
            <person name="Skinner B.M."/>
            <person name="Talbot R."/>
            <person name="Tseng E."/>
            <person name="Tuggle C.K."/>
            <person name="Watson M."/>
            <person name="Smith T.P.L."/>
            <person name="Archibald A.L."/>
        </authorList>
    </citation>
    <scope>NUCLEOTIDE SEQUENCE [LARGE SCALE GENOMIC DNA]</scope>
    <source>
        <strain evidence="8">Duroc</strain>
    </source>
</reference>
<dbReference type="KEGG" id="ssc:100737370"/>